<name>A0AAE4MEJ0_9EURY</name>
<proteinExistence type="predicted"/>
<dbReference type="EMBL" id="JAWDKB010000001">
    <property type="protein sequence ID" value="MDV0442869.1"/>
    <property type="molecule type" value="Genomic_DNA"/>
</dbReference>
<reference evidence="1 2" key="1">
    <citation type="submission" date="2023-06" db="EMBL/GenBank/DDBJ databases">
        <title>Genome sequence of Methancorpusculaceae sp. Cs1.</title>
        <authorList>
            <person name="Protasov E."/>
            <person name="Platt K."/>
            <person name="Poehlein A."/>
            <person name="Daniel R."/>
            <person name="Brune A."/>
        </authorList>
    </citation>
    <scope>NUCLEOTIDE SEQUENCE [LARGE SCALE GENOMIC DNA]</scope>
    <source>
        <strain evidence="1 2">Cs1</strain>
    </source>
</reference>
<organism evidence="1 2">
    <name type="scientific">Methanorbis rubei</name>
    <dbReference type="NCBI Taxonomy" id="3028300"/>
    <lineage>
        <taxon>Archaea</taxon>
        <taxon>Methanobacteriati</taxon>
        <taxon>Methanobacteriota</taxon>
        <taxon>Stenosarchaea group</taxon>
        <taxon>Methanomicrobia</taxon>
        <taxon>Methanomicrobiales</taxon>
        <taxon>Methanocorpusculaceae</taxon>
        <taxon>Methanorbis</taxon>
    </lineage>
</organism>
<accession>A0AAE4MEJ0</accession>
<protein>
    <submittedName>
        <fullName evidence="1">Uncharacterized protein</fullName>
    </submittedName>
</protein>
<evidence type="ECO:0000313" key="2">
    <source>
        <dbReference type="Proteomes" id="UP001283212"/>
    </source>
</evidence>
<dbReference type="RefSeq" id="WP_338095405.1">
    <property type="nucleotide sequence ID" value="NZ_JAWDKB010000001.1"/>
</dbReference>
<dbReference type="Proteomes" id="UP001283212">
    <property type="component" value="Unassembled WGS sequence"/>
</dbReference>
<comment type="caution">
    <text evidence="1">The sequence shown here is derived from an EMBL/GenBank/DDBJ whole genome shotgun (WGS) entry which is preliminary data.</text>
</comment>
<sequence length="160" mass="17352">MQYRILLLLTLVLAAFMAAPASAIVADSLTITVFENGDANADVTYTLSWLEKLGVLTKVGDPAIYIRKACNDYGGTATLIHSDMSGASLHLRGFAAVDNTTYTTPTIDFTEAERILQNYPIISKILDVDLSPTITEIRFPDGAVLTYDDQLLIPSAVHTI</sequence>
<gene>
    <name evidence="1" type="ORF">McpCs1_02220</name>
</gene>
<dbReference type="AlphaFoldDB" id="A0AAE4MEJ0"/>
<keyword evidence="2" id="KW-1185">Reference proteome</keyword>
<evidence type="ECO:0000313" key="1">
    <source>
        <dbReference type="EMBL" id="MDV0442869.1"/>
    </source>
</evidence>